<name>A0A3N1P157_9GAMM</name>
<keyword evidence="5 6" id="KW-0472">Membrane</keyword>
<evidence type="ECO:0000256" key="1">
    <source>
        <dbReference type="ARBA" id="ARBA00004651"/>
    </source>
</evidence>
<protein>
    <submittedName>
        <fullName evidence="7">Threonine/homoserine/homoserine lactone efflux protein</fullName>
    </submittedName>
</protein>
<feature type="transmembrane region" description="Helical" evidence="6">
    <location>
        <begin position="146"/>
        <end position="167"/>
    </location>
</feature>
<keyword evidence="3 6" id="KW-0812">Transmembrane</keyword>
<evidence type="ECO:0000256" key="4">
    <source>
        <dbReference type="ARBA" id="ARBA00022989"/>
    </source>
</evidence>
<proteinExistence type="predicted"/>
<evidence type="ECO:0000256" key="6">
    <source>
        <dbReference type="SAM" id="Phobius"/>
    </source>
</evidence>
<dbReference type="Pfam" id="PF01810">
    <property type="entry name" value="LysE"/>
    <property type="match status" value="1"/>
</dbReference>
<sequence>MLSVVDALTLCVVMMALAATPSTSVALVLARSAASGVAAGAAVAVGIVLGDLLFVCLALLGMSALAESLSGAFYWVRLACGGYLIYLGWCCWRAAPQSANRPMASTPVRLWRDTLTGLLITLADVKAIVFYASLFPAFVDLSRMTVQGLGVVVAITILAVGGTKLAYAYGAHRITQATLMKRFERPAQRIGGTLLGVIGLYLIIGA</sequence>
<dbReference type="EMBL" id="RJUK01000001">
    <property type="protein sequence ID" value="ROQ21311.1"/>
    <property type="molecule type" value="Genomic_DNA"/>
</dbReference>
<reference evidence="7 8" key="1">
    <citation type="submission" date="2018-11" db="EMBL/GenBank/DDBJ databases">
        <title>Genomic Encyclopedia of Type Strains, Phase IV (KMG-IV): sequencing the most valuable type-strain genomes for metagenomic binning, comparative biology and taxonomic classification.</title>
        <authorList>
            <person name="Goeker M."/>
        </authorList>
    </citation>
    <scope>NUCLEOTIDE SEQUENCE [LARGE SCALE GENOMIC DNA]</scope>
    <source>
        <strain evidence="7 8">DSM 16974</strain>
    </source>
</reference>
<dbReference type="GO" id="GO:0015171">
    <property type="term" value="F:amino acid transmembrane transporter activity"/>
    <property type="evidence" value="ECO:0007669"/>
    <property type="project" value="TreeGrafter"/>
</dbReference>
<dbReference type="InterPro" id="IPR001123">
    <property type="entry name" value="LeuE-type"/>
</dbReference>
<accession>A0A3N1P157</accession>
<keyword evidence="8" id="KW-1185">Reference proteome</keyword>
<feature type="transmembrane region" description="Helical" evidence="6">
    <location>
        <begin position="36"/>
        <end position="60"/>
    </location>
</feature>
<dbReference type="OrthoDB" id="9804822at2"/>
<dbReference type="RefSeq" id="WP_123638326.1">
    <property type="nucleotide sequence ID" value="NZ_RJUK01000001.1"/>
</dbReference>
<dbReference type="AlphaFoldDB" id="A0A3N1P157"/>
<comment type="caution">
    <text evidence="7">The sequence shown here is derived from an EMBL/GenBank/DDBJ whole genome shotgun (WGS) entry which is preliminary data.</text>
</comment>
<dbReference type="Proteomes" id="UP000273643">
    <property type="component" value="Unassembled WGS sequence"/>
</dbReference>
<dbReference type="PANTHER" id="PTHR30086">
    <property type="entry name" value="ARGININE EXPORTER PROTEIN ARGO"/>
    <property type="match status" value="1"/>
</dbReference>
<evidence type="ECO:0000256" key="5">
    <source>
        <dbReference type="ARBA" id="ARBA00023136"/>
    </source>
</evidence>
<feature type="transmembrane region" description="Helical" evidence="6">
    <location>
        <begin position="72"/>
        <end position="95"/>
    </location>
</feature>
<comment type="subcellular location">
    <subcellularLocation>
        <location evidence="1">Cell membrane</location>
        <topology evidence="1">Multi-pass membrane protein</topology>
    </subcellularLocation>
</comment>
<evidence type="ECO:0000256" key="3">
    <source>
        <dbReference type="ARBA" id="ARBA00022692"/>
    </source>
</evidence>
<gene>
    <name evidence="7" type="ORF">EDC38_1934</name>
</gene>
<feature type="transmembrane region" description="Helical" evidence="6">
    <location>
        <begin position="115"/>
        <end position="139"/>
    </location>
</feature>
<evidence type="ECO:0000313" key="8">
    <source>
        <dbReference type="Proteomes" id="UP000273643"/>
    </source>
</evidence>
<organism evidence="7 8">
    <name type="scientific">Marinimicrobium koreense</name>
    <dbReference type="NCBI Taxonomy" id="306545"/>
    <lineage>
        <taxon>Bacteria</taxon>
        <taxon>Pseudomonadati</taxon>
        <taxon>Pseudomonadota</taxon>
        <taxon>Gammaproteobacteria</taxon>
        <taxon>Cellvibrionales</taxon>
        <taxon>Cellvibrionaceae</taxon>
        <taxon>Marinimicrobium</taxon>
    </lineage>
</organism>
<keyword evidence="2" id="KW-1003">Cell membrane</keyword>
<evidence type="ECO:0000313" key="7">
    <source>
        <dbReference type="EMBL" id="ROQ21311.1"/>
    </source>
</evidence>
<dbReference type="GO" id="GO:0005886">
    <property type="term" value="C:plasma membrane"/>
    <property type="evidence" value="ECO:0007669"/>
    <property type="project" value="UniProtKB-SubCell"/>
</dbReference>
<keyword evidence="4 6" id="KW-1133">Transmembrane helix</keyword>
<evidence type="ECO:0000256" key="2">
    <source>
        <dbReference type="ARBA" id="ARBA00022475"/>
    </source>
</evidence>
<feature type="transmembrane region" description="Helical" evidence="6">
    <location>
        <begin position="187"/>
        <end position="204"/>
    </location>
</feature>
<dbReference type="PANTHER" id="PTHR30086:SF20">
    <property type="entry name" value="ARGININE EXPORTER PROTEIN ARGO-RELATED"/>
    <property type="match status" value="1"/>
</dbReference>